<dbReference type="InterPro" id="IPR018900">
    <property type="entry name" value="Curli_CsgE"/>
</dbReference>
<gene>
    <name evidence="5" type="ORF">EG339_10640</name>
</gene>
<evidence type="ECO:0000256" key="3">
    <source>
        <dbReference type="ARBA" id="ARBA00022729"/>
    </source>
</evidence>
<feature type="chain" id="PRO_5018103687" description="Curli production assembly/transport component CsgE" evidence="4">
    <location>
        <begin position="24"/>
        <end position="244"/>
    </location>
</feature>
<dbReference type="Pfam" id="PF10627">
    <property type="entry name" value="CsgE"/>
    <property type="match status" value="1"/>
</dbReference>
<dbReference type="RefSeq" id="WP_123870153.1">
    <property type="nucleotide sequence ID" value="NZ_CP033932.1"/>
</dbReference>
<dbReference type="EMBL" id="CP033932">
    <property type="protein sequence ID" value="AZB25010.1"/>
    <property type="molecule type" value="Genomic_DNA"/>
</dbReference>
<accession>A0A3G6TG24</accession>
<name>A0A3G6TG24_9FLAO</name>
<keyword evidence="3 4" id="KW-0732">Signal</keyword>
<feature type="signal peptide" evidence="4">
    <location>
        <begin position="1"/>
        <end position="23"/>
    </location>
</feature>
<evidence type="ECO:0000313" key="6">
    <source>
        <dbReference type="Proteomes" id="UP000271193"/>
    </source>
</evidence>
<evidence type="ECO:0000256" key="2">
    <source>
        <dbReference type="ARBA" id="ARBA00014024"/>
    </source>
</evidence>
<evidence type="ECO:0000256" key="1">
    <source>
        <dbReference type="ARBA" id="ARBA00003989"/>
    </source>
</evidence>
<dbReference type="GeneID" id="99065267"/>
<sequence>MMKFLSVLSLNAFFLFLSVLAYGQEDKKVTAKIESTTLENQIKIKAVVVNNTAVYKELNYLLISIKKGNGGNLSHNQQSSKFSVNPNEVKILSELSVNLESQDALKAFLYIRDEESGVLVAKDSLELNGDLFKKKKAKIEEDAVYELKGLTIDETKTKVGKDFYDMFYIQYSQLPDKSSSAVTISELPLRGTSGQINIQMEDKIIYSFMTNPGEDYLKEQLAYSLKYIREFTAKKNLIKNEFIY</sequence>
<evidence type="ECO:0000256" key="4">
    <source>
        <dbReference type="SAM" id="SignalP"/>
    </source>
</evidence>
<dbReference type="AlphaFoldDB" id="A0A3G6TG24"/>
<keyword evidence="6" id="KW-1185">Reference proteome</keyword>
<evidence type="ECO:0000313" key="5">
    <source>
        <dbReference type="EMBL" id="AZB25010.1"/>
    </source>
</evidence>
<dbReference type="Gene3D" id="2.60.40.2420">
    <property type="match status" value="1"/>
</dbReference>
<protein>
    <recommendedName>
        <fullName evidence="2">Curli production assembly/transport component CsgE</fullName>
    </recommendedName>
</protein>
<dbReference type="Proteomes" id="UP000271193">
    <property type="component" value="Chromosome"/>
</dbReference>
<proteinExistence type="predicted"/>
<dbReference type="KEGG" id="cben:EG339_10640"/>
<reference evidence="6" key="1">
    <citation type="submission" date="2018-11" db="EMBL/GenBank/DDBJ databases">
        <title>Proposal to divide the Flavobacteriaceae and reorganize its genera based on Amino Acid Identity values calculated from whole genome sequences.</title>
        <authorList>
            <person name="Nicholson A.C."/>
            <person name="Gulvik C.A."/>
            <person name="Whitney A.M."/>
            <person name="Humrighouse B.W."/>
            <person name="Bell M."/>
            <person name="Holmes B."/>
            <person name="Steigerwalt A.G."/>
            <person name="Villarma A."/>
            <person name="Sheth M."/>
            <person name="Batra D."/>
            <person name="Pryor J."/>
            <person name="Bernardet J.-F."/>
            <person name="Hugo C."/>
            <person name="Kampfer P."/>
            <person name="Newman J."/>
            <person name="McQuiston J.R."/>
        </authorList>
    </citation>
    <scope>NUCLEOTIDE SEQUENCE [LARGE SCALE GENOMIC DNA]</scope>
    <source>
        <strain evidence="6">G0229</strain>
    </source>
</reference>
<dbReference type="InterPro" id="IPR053722">
    <property type="entry name" value="Curli_assembly_CsgC/AgfC"/>
</dbReference>
<organism evidence="5 6">
    <name type="scientific">Chryseobacterium bernardetii</name>
    <dbReference type="NCBI Taxonomy" id="1241978"/>
    <lineage>
        <taxon>Bacteria</taxon>
        <taxon>Pseudomonadati</taxon>
        <taxon>Bacteroidota</taxon>
        <taxon>Flavobacteriia</taxon>
        <taxon>Flavobacteriales</taxon>
        <taxon>Weeksellaceae</taxon>
        <taxon>Chryseobacterium group</taxon>
        <taxon>Chryseobacterium</taxon>
    </lineage>
</organism>
<comment type="function">
    <text evidence="1">May be involved in the biogenesis of curli organelles.</text>
</comment>